<organism evidence="1 2">
    <name type="scientific">Punica granatum</name>
    <name type="common">Pomegranate</name>
    <dbReference type="NCBI Taxonomy" id="22663"/>
    <lineage>
        <taxon>Eukaryota</taxon>
        <taxon>Viridiplantae</taxon>
        <taxon>Streptophyta</taxon>
        <taxon>Embryophyta</taxon>
        <taxon>Tracheophyta</taxon>
        <taxon>Spermatophyta</taxon>
        <taxon>Magnoliopsida</taxon>
        <taxon>eudicotyledons</taxon>
        <taxon>Gunneridae</taxon>
        <taxon>Pentapetalae</taxon>
        <taxon>rosids</taxon>
        <taxon>malvids</taxon>
        <taxon>Myrtales</taxon>
        <taxon>Lythraceae</taxon>
        <taxon>Punica</taxon>
    </lineage>
</organism>
<reference evidence="1 2" key="1">
    <citation type="submission" date="2017-11" db="EMBL/GenBank/DDBJ databases">
        <title>De-novo sequencing of pomegranate (Punica granatum L.) genome.</title>
        <authorList>
            <person name="Akparov Z."/>
            <person name="Amiraslanov A."/>
            <person name="Hajiyeva S."/>
            <person name="Abbasov M."/>
            <person name="Kaur K."/>
            <person name="Hamwieh A."/>
            <person name="Solovyev V."/>
            <person name="Salamov A."/>
            <person name="Braich B."/>
            <person name="Kosarev P."/>
            <person name="Mahmoud A."/>
            <person name="Hajiyev E."/>
            <person name="Babayeva S."/>
            <person name="Izzatullayeva V."/>
            <person name="Mammadov A."/>
            <person name="Mammadov A."/>
            <person name="Sharifova S."/>
            <person name="Ojaghi J."/>
            <person name="Eynullazada K."/>
            <person name="Bayramov B."/>
            <person name="Abdulazimova A."/>
            <person name="Shahmuradov I."/>
        </authorList>
    </citation>
    <scope>NUCLEOTIDE SEQUENCE [LARGE SCALE GENOMIC DNA]</scope>
    <source>
        <strain evidence="2">cv. AG2017</strain>
        <tissue evidence="1">Leaf</tissue>
    </source>
</reference>
<evidence type="ECO:0000313" key="2">
    <source>
        <dbReference type="Proteomes" id="UP000233551"/>
    </source>
</evidence>
<dbReference type="AlphaFoldDB" id="A0A2I0JYB1"/>
<proteinExistence type="predicted"/>
<gene>
    <name evidence="1" type="ORF">CRG98_018789</name>
</gene>
<dbReference type="Proteomes" id="UP000233551">
    <property type="component" value="Unassembled WGS sequence"/>
</dbReference>
<accession>A0A2I0JYB1</accession>
<sequence length="124" mass="13284">MVHHNPHPPREEVVTIRGPINRAQPPFICFSLTGFYTFLPNFLSYFQTCPGLGTLGTTHGHLDLSLRSPTSLISHRAVAGASVPTHFPEIAAAAPPLGSLTRSSKPSLATLKAVSSTLFLVQRG</sequence>
<evidence type="ECO:0000313" key="1">
    <source>
        <dbReference type="EMBL" id="PKI60800.1"/>
    </source>
</evidence>
<name>A0A2I0JYB1_PUNGR</name>
<comment type="caution">
    <text evidence="1">The sequence shown here is derived from an EMBL/GenBank/DDBJ whole genome shotgun (WGS) entry which is preliminary data.</text>
</comment>
<protein>
    <submittedName>
        <fullName evidence="1">Uncharacterized protein</fullName>
    </submittedName>
</protein>
<dbReference type="EMBL" id="PGOL01001108">
    <property type="protein sequence ID" value="PKI60800.1"/>
    <property type="molecule type" value="Genomic_DNA"/>
</dbReference>
<keyword evidence="2" id="KW-1185">Reference proteome</keyword>